<dbReference type="InterPro" id="IPR002347">
    <property type="entry name" value="SDR_fam"/>
</dbReference>
<dbReference type="InterPro" id="IPR057326">
    <property type="entry name" value="KR_dom"/>
</dbReference>
<comment type="similarity">
    <text evidence="1">Belongs to the short-chain dehydrogenases/reductases (SDR) family.</text>
</comment>
<keyword evidence="2" id="KW-0560">Oxidoreductase</keyword>
<accession>A0ABX1J7F5</accession>
<organism evidence="5 6">
    <name type="scientific">Amycolatopsis acididurans</name>
    <dbReference type="NCBI Taxonomy" id="2724524"/>
    <lineage>
        <taxon>Bacteria</taxon>
        <taxon>Bacillati</taxon>
        <taxon>Actinomycetota</taxon>
        <taxon>Actinomycetes</taxon>
        <taxon>Pseudonocardiales</taxon>
        <taxon>Pseudonocardiaceae</taxon>
        <taxon>Amycolatopsis</taxon>
    </lineage>
</organism>
<keyword evidence="3" id="KW-0520">NAD</keyword>
<evidence type="ECO:0000313" key="5">
    <source>
        <dbReference type="EMBL" id="NKQ55504.1"/>
    </source>
</evidence>
<dbReference type="CDD" id="cd05233">
    <property type="entry name" value="SDR_c"/>
    <property type="match status" value="1"/>
</dbReference>
<dbReference type="SMART" id="SM00822">
    <property type="entry name" value="PKS_KR"/>
    <property type="match status" value="1"/>
</dbReference>
<dbReference type="SUPFAM" id="SSF51735">
    <property type="entry name" value="NAD(P)-binding Rossmann-fold domains"/>
    <property type="match status" value="1"/>
</dbReference>
<dbReference type="InterPro" id="IPR036291">
    <property type="entry name" value="NAD(P)-bd_dom_sf"/>
</dbReference>
<dbReference type="RefSeq" id="WP_168518524.1">
    <property type="nucleotide sequence ID" value="NZ_JAAXLS010000015.1"/>
</dbReference>
<proteinExistence type="inferred from homology"/>
<dbReference type="PRINTS" id="PR00080">
    <property type="entry name" value="SDRFAMILY"/>
</dbReference>
<dbReference type="PRINTS" id="PR00081">
    <property type="entry name" value="GDHRDH"/>
</dbReference>
<name>A0ABX1J7F5_9PSEU</name>
<feature type="domain" description="Ketoreductase" evidence="4">
    <location>
        <begin position="7"/>
        <end position="191"/>
    </location>
</feature>
<keyword evidence="6" id="KW-1185">Reference proteome</keyword>
<protein>
    <submittedName>
        <fullName evidence="5">SDR family oxidoreductase</fullName>
    </submittedName>
</protein>
<evidence type="ECO:0000313" key="6">
    <source>
        <dbReference type="Proteomes" id="UP000715441"/>
    </source>
</evidence>
<evidence type="ECO:0000256" key="1">
    <source>
        <dbReference type="ARBA" id="ARBA00006484"/>
    </source>
</evidence>
<dbReference type="Proteomes" id="UP000715441">
    <property type="component" value="Unassembled WGS sequence"/>
</dbReference>
<evidence type="ECO:0000259" key="4">
    <source>
        <dbReference type="SMART" id="SM00822"/>
    </source>
</evidence>
<evidence type="ECO:0000256" key="3">
    <source>
        <dbReference type="ARBA" id="ARBA00023027"/>
    </source>
</evidence>
<reference evidence="5 6" key="1">
    <citation type="submission" date="2020-04" db="EMBL/GenBank/DDBJ databases">
        <title>Novel species.</title>
        <authorList>
            <person name="Teo W.F.A."/>
            <person name="Lipun K."/>
            <person name="Srisuk N."/>
            <person name="Duangmal K."/>
        </authorList>
    </citation>
    <scope>NUCLEOTIDE SEQUENCE [LARGE SCALE GENOMIC DNA]</scope>
    <source>
        <strain evidence="5 6">K13G38</strain>
    </source>
</reference>
<dbReference type="PANTHER" id="PTHR24321">
    <property type="entry name" value="DEHYDROGENASES, SHORT CHAIN"/>
    <property type="match status" value="1"/>
</dbReference>
<evidence type="ECO:0000256" key="2">
    <source>
        <dbReference type="ARBA" id="ARBA00023002"/>
    </source>
</evidence>
<dbReference type="PANTHER" id="PTHR24321:SF8">
    <property type="entry name" value="ESTRADIOL 17-BETA-DEHYDROGENASE 8-RELATED"/>
    <property type="match status" value="1"/>
</dbReference>
<dbReference type="Gene3D" id="3.40.50.720">
    <property type="entry name" value="NAD(P)-binding Rossmann-like Domain"/>
    <property type="match status" value="1"/>
</dbReference>
<dbReference type="EMBL" id="JAAXLS010000015">
    <property type="protein sequence ID" value="NKQ55504.1"/>
    <property type="molecule type" value="Genomic_DNA"/>
</dbReference>
<sequence length="258" mass="26812">MTRFQDKAIIVTGAASGIGAATAKRLHSEGASVVAADLRLPDIEEVFGEHVDKDRLHAVAVDVADRAQTTELIGAAGKRFGTLYGLVNSAGIRGVGNILDLRPEELDKVLAVNLAGTLNMCQAFVRTVTQVGEAAAIVNVSSAAGIRAVPNRLSYVASKFGVVGSSQTMALELAHLHVRVNVVAPGMIRTPMTASMFADPANVERIRASHPIGREGEPREVAAAIAFLLSDDASFITGAVLPVDGGHTVGVPSFGGRD</sequence>
<gene>
    <name evidence="5" type="ORF">HFP15_21710</name>
</gene>
<comment type="caution">
    <text evidence="5">The sequence shown here is derived from an EMBL/GenBank/DDBJ whole genome shotgun (WGS) entry which is preliminary data.</text>
</comment>
<dbReference type="Pfam" id="PF13561">
    <property type="entry name" value="adh_short_C2"/>
    <property type="match status" value="1"/>
</dbReference>
<dbReference type="NCBIfam" id="NF005559">
    <property type="entry name" value="PRK07231.1"/>
    <property type="match status" value="1"/>
</dbReference>